<comment type="function">
    <text evidence="9">Catalyzes the formation of acetyl phosphate from acetate and ATP. Can also catalyze the reverse reaction.</text>
</comment>
<feature type="active site" description="Proton donor/acceptor" evidence="9">
    <location>
        <position position="155"/>
    </location>
</feature>
<dbReference type="Proteomes" id="UP001501195">
    <property type="component" value="Unassembled WGS sequence"/>
</dbReference>
<feature type="binding site" evidence="9">
    <location>
        <position position="17"/>
    </location>
    <ligand>
        <name>Mg(2+)</name>
        <dbReference type="ChEBI" id="CHEBI:18420"/>
    </ligand>
</feature>
<feature type="binding site" evidence="9">
    <location>
        <position position="24"/>
    </location>
    <ligand>
        <name>ATP</name>
        <dbReference type="ChEBI" id="CHEBI:30616"/>
    </ligand>
</feature>
<feature type="binding site" evidence="9">
    <location>
        <position position="400"/>
    </location>
    <ligand>
        <name>Mg(2+)</name>
        <dbReference type="ChEBI" id="CHEBI:18420"/>
    </ligand>
</feature>
<evidence type="ECO:0000256" key="5">
    <source>
        <dbReference type="ARBA" id="ARBA00022741"/>
    </source>
</evidence>
<evidence type="ECO:0000313" key="12">
    <source>
        <dbReference type="EMBL" id="GAA4963902.1"/>
    </source>
</evidence>
<evidence type="ECO:0000256" key="4">
    <source>
        <dbReference type="ARBA" id="ARBA00022723"/>
    </source>
</evidence>
<comment type="subcellular location">
    <subcellularLocation>
        <location evidence="9">Cytoplasm</location>
    </subcellularLocation>
</comment>
<protein>
    <recommendedName>
        <fullName evidence="9">Acetate kinase</fullName>
        <ecNumber evidence="9">2.7.2.1</ecNumber>
    </recommendedName>
    <alternativeName>
        <fullName evidence="9">Acetokinase</fullName>
    </alternativeName>
</protein>
<keyword evidence="2 9" id="KW-0963">Cytoplasm</keyword>
<feature type="binding site" evidence="9">
    <location>
        <begin position="219"/>
        <end position="223"/>
    </location>
    <ligand>
        <name>ATP</name>
        <dbReference type="ChEBI" id="CHEBI:30616"/>
    </ligand>
</feature>
<accession>A0ABP9H8D7</accession>
<dbReference type="PANTHER" id="PTHR21060">
    <property type="entry name" value="ACETATE KINASE"/>
    <property type="match status" value="1"/>
</dbReference>
<proteinExistence type="inferred from homology"/>
<dbReference type="GO" id="GO:0016301">
    <property type="term" value="F:kinase activity"/>
    <property type="evidence" value="ECO:0007669"/>
    <property type="project" value="UniProtKB-KW"/>
</dbReference>
<keyword evidence="13" id="KW-1185">Reference proteome</keyword>
<dbReference type="InterPro" id="IPR043129">
    <property type="entry name" value="ATPase_NBD"/>
</dbReference>
<reference evidence="13" key="1">
    <citation type="journal article" date="2019" name="Int. J. Syst. Evol. Microbiol.">
        <title>The Global Catalogue of Microorganisms (GCM) 10K type strain sequencing project: providing services to taxonomists for standard genome sequencing and annotation.</title>
        <authorList>
            <consortium name="The Broad Institute Genomics Platform"/>
            <consortium name="The Broad Institute Genome Sequencing Center for Infectious Disease"/>
            <person name="Wu L."/>
            <person name="Ma J."/>
        </authorList>
    </citation>
    <scope>NUCLEOTIDE SEQUENCE [LARGE SCALE GENOMIC DNA]</scope>
    <source>
        <strain evidence="13">JCM 18126</strain>
    </source>
</reference>
<evidence type="ECO:0000256" key="10">
    <source>
        <dbReference type="RuleBase" id="RU003835"/>
    </source>
</evidence>
<dbReference type="PIRSF" id="PIRSF000722">
    <property type="entry name" value="Acetate_prop_kin"/>
    <property type="match status" value="1"/>
</dbReference>
<keyword evidence="6 9" id="KW-0418">Kinase</keyword>
<comment type="caution">
    <text evidence="12">The sequence shown here is derived from an EMBL/GenBank/DDBJ whole genome shotgun (WGS) entry which is preliminary data.</text>
</comment>
<keyword evidence="5 9" id="KW-0547">Nucleotide-binding</keyword>
<dbReference type="InterPro" id="IPR004372">
    <property type="entry name" value="Ac/propionate_kinase"/>
</dbReference>
<sequence length="423" mass="43374">MPQQQGTPDEGAVLVLNCGSSSVKLALVDPVSGRRRLSCLAERVGTPDALVRTTRHDGGGAGAGTAETRPEDTSPRGVLAAVLAEVGDDVPLLGAGHRVVHGGDRFSSSVRVDDDVLAGIREVGALAPLHNPANLAGIEAVRELLPGLGNVAVFDTAFHQSMPERAFRYAVPEQWYADHQVRRYGFHGTSVRFVSARAADLLQAGRGEPAGPLRLVVAHLGNGCSATAVLDGRSVDTTMGLTPLEGLVMGTRSGDVDPGALAHVAARTGAGVEELVGQLNSRSGLLGLSGLGNDVRTLVQAADRGHPGARLALDVFAYRLAKHVGALLVPLGGLDALVLTGGIGENAVGVRSRLLALLGHLGLVEDAAANAVHGRGAEPAGRISAARQAGPVALVVPTDEEWLIARDTADLVAGAAPARTALR</sequence>
<dbReference type="Gene3D" id="3.30.420.40">
    <property type="match status" value="2"/>
</dbReference>
<dbReference type="PROSITE" id="PS01076">
    <property type="entry name" value="ACETATE_KINASE_2"/>
    <property type="match status" value="1"/>
</dbReference>
<dbReference type="NCBIfam" id="TIGR00016">
    <property type="entry name" value="ackA"/>
    <property type="match status" value="1"/>
</dbReference>
<evidence type="ECO:0000256" key="2">
    <source>
        <dbReference type="ARBA" id="ARBA00022490"/>
    </source>
</evidence>
<dbReference type="HAMAP" id="MF_00020">
    <property type="entry name" value="Acetate_kinase"/>
    <property type="match status" value="1"/>
</dbReference>
<keyword evidence="4 9" id="KW-0479">Metal-binding</keyword>
<feature type="binding site" evidence="9">
    <location>
        <position position="98"/>
    </location>
    <ligand>
        <name>substrate</name>
    </ligand>
</feature>
<evidence type="ECO:0000256" key="6">
    <source>
        <dbReference type="ARBA" id="ARBA00022777"/>
    </source>
</evidence>
<feature type="binding site" evidence="9">
    <location>
        <begin position="294"/>
        <end position="296"/>
    </location>
    <ligand>
        <name>ATP</name>
        <dbReference type="ChEBI" id="CHEBI:30616"/>
    </ligand>
</feature>
<dbReference type="PRINTS" id="PR00471">
    <property type="entry name" value="ACETATEKNASE"/>
</dbReference>
<evidence type="ECO:0000256" key="11">
    <source>
        <dbReference type="SAM" id="MobiDB-lite"/>
    </source>
</evidence>
<comment type="similarity">
    <text evidence="1 9 10">Belongs to the acetokinase family.</text>
</comment>
<comment type="cofactor">
    <cofactor evidence="9">
        <name>Mg(2+)</name>
        <dbReference type="ChEBI" id="CHEBI:18420"/>
    </cofactor>
    <cofactor evidence="9">
        <name>Mn(2+)</name>
        <dbReference type="ChEBI" id="CHEBI:29035"/>
    </cofactor>
    <text evidence="9">Mg(2+). Can also accept Mn(2+).</text>
</comment>
<dbReference type="EMBL" id="BAABIL010000041">
    <property type="protein sequence ID" value="GAA4963902.1"/>
    <property type="molecule type" value="Genomic_DNA"/>
</dbReference>
<dbReference type="RefSeq" id="WP_345710636.1">
    <property type="nucleotide sequence ID" value="NZ_BAABIL010000041.1"/>
</dbReference>
<gene>
    <name evidence="9" type="primary">ackA</name>
    <name evidence="12" type="ORF">GCM10023225_03960</name>
</gene>
<dbReference type="InterPro" id="IPR023865">
    <property type="entry name" value="Aliphatic_acid_kinase_CS"/>
</dbReference>
<comment type="pathway">
    <text evidence="9">Metabolic intermediate biosynthesis; acetyl-CoA biosynthesis; acetyl-CoA from acetate: step 1/2.</text>
</comment>
<dbReference type="Pfam" id="PF00871">
    <property type="entry name" value="Acetate_kinase"/>
    <property type="match status" value="1"/>
</dbReference>
<keyword evidence="3 9" id="KW-0808">Transferase</keyword>
<keyword evidence="8 9" id="KW-0460">Magnesium</keyword>
<evidence type="ECO:0000256" key="3">
    <source>
        <dbReference type="ARBA" id="ARBA00022679"/>
    </source>
</evidence>
<dbReference type="InterPro" id="IPR000890">
    <property type="entry name" value="Aliphatic_acid_kin_short-chain"/>
</dbReference>
<keyword evidence="7 9" id="KW-0067">ATP-binding</keyword>
<evidence type="ECO:0000256" key="7">
    <source>
        <dbReference type="ARBA" id="ARBA00022840"/>
    </source>
</evidence>
<feature type="binding site" evidence="9">
    <location>
        <begin position="342"/>
        <end position="346"/>
    </location>
    <ligand>
        <name>ATP</name>
        <dbReference type="ChEBI" id="CHEBI:30616"/>
    </ligand>
</feature>
<dbReference type="SUPFAM" id="SSF53067">
    <property type="entry name" value="Actin-like ATPase domain"/>
    <property type="match status" value="2"/>
</dbReference>
<comment type="subunit">
    <text evidence="9">Homodimer.</text>
</comment>
<evidence type="ECO:0000313" key="13">
    <source>
        <dbReference type="Proteomes" id="UP001501195"/>
    </source>
</evidence>
<dbReference type="EC" id="2.7.2.1" evidence="9"/>
<feature type="site" description="Transition state stabilizer" evidence="9">
    <location>
        <position position="187"/>
    </location>
</feature>
<comment type="catalytic activity">
    <reaction evidence="9">
        <text>acetate + ATP = acetyl phosphate + ADP</text>
        <dbReference type="Rhea" id="RHEA:11352"/>
        <dbReference type="ChEBI" id="CHEBI:22191"/>
        <dbReference type="ChEBI" id="CHEBI:30089"/>
        <dbReference type="ChEBI" id="CHEBI:30616"/>
        <dbReference type="ChEBI" id="CHEBI:456216"/>
        <dbReference type="EC" id="2.7.2.1"/>
    </reaction>
</comment>
<evidence type="ECO:0000256" key="1">
    <source>
        <dbReference type="ARBA" id="ARBA00008748"/>
    </source>
</evidence>
<name>A0ABP9H8D7_9ACTN</name>
<dbReference type="PANTHER" id="PTHR21060:SF21">
    <property type="entry name" value="ACETATE KINASE"/>
    <property type="match status" value="1"/>
</dbReference>
<dbReference type="PROSITE" id="PS01075">
    <property type="entry name" value="ACETATE_KINASE_1"/>
    <property type="match status" value="1"/>
</dbReference>
<organism evidence="12 13">
    <name type="scientific">Kineococcus glutinatus</name>
    <dbReference type="NCBI Taxonomy" id="1070872"/>
    <lineage>
        <taxon>Bacteria</taxon>
        <taxon>Bacillati</taxon>
        <taxon>Actinomycetota</taxon>
        <taxon>Actinomycetes</taxon>
        <taxon>Kineosporiales</taxon>
        <taxon>Kineosporiaceae</taxon>
        <taxon>Kineococcus</taxon>
    </lineage>
</organism>
<feature type="region of interest" description="Disordered" evidence="11">
    <location>
        <begin position="50"/>
        <end position="74"/>
    </location>
</feature>
<evidence type="ECO:0000256" key="8">
    <source>
        <dbReference type="ARBA" id="ARBA00022842"/>
    </source>
</evidence>
<evidence type="ECO:0000256" key="9">
    <source>
        <dbReference type="HAMAP-Rule" id="MF_00020"/>
    </source>
</evidence>
<feature type="site" description="Transition state stabilizer" evidence="9">
    <location>
        <position position="252"/>
    </location>
</feature>